<dbReference type="EMBL" id="SMOL01000695">
    <property type="protein sequence ID" value="KAB2603589.1"/>
    <property type="molecule type" value="Genomic_DNA"/>
</dbReference>
<keyword evidence="4" id="KW-0430">Lectin</keyword>
<name>A0A5N5FKC1_9ROSA</name>
<feature type="domain" description="Protein kinase" evidence="3">
    <location>
        <begin position="3"/>
        <end position="106"/>
    </location>
</feature>
<dbReference type="PROSITE" id="PS50011">
    <property type="entry name" value="PROTEIN_KINASE_DOM"/>
    <property type="match status" value="1"/>
</dbReference>
<dbReference type="GO" id="GO:0051707">
    <property type="term" value="P:response to other organism"/>
    <property type="evidence" value="ECO:0007669"/>
    <property type="project" value="UniProtKB-ARBA"/>
</dbReference>
<reference evidence="4 5" key="1">
    <citation type="submission" date="2019-09" db="EMBL/GenBank/DDBJ databases">
        <authorList>
            <person name="Ou C."/>
        </authorList>
    </citation>
    <scope>NUCLEOTIDE SEQUENCE [LARGE SCALE GENOMIC DNA]</scope>
    <source>
        <strain evidence="4">S2</strain>
        <tissue evidence="4">Leaf</tissue>
    </source>
</reference>
<accession>A0A5N5FKC1</accession>
<sequence length="106" mass="11805">MEFNRHRVVGEGASAKVYTGSLPSGGEVAVERFERADGIASLRNPFTTEFATMVGSLWHKNLIQLHGWCCEGNNLVLVYKYMPNGSLNKVLHKSFNSAIVPSWKHN</sequence>
<evidence type="ECO:0000256" key="2">
    <source>
        <dbReference type="ARBA" id="ARBA00022840"/>
    </source>
</evidence>
<dbReference type="GO" id="GO:0005524">
    <property type="term" value="F:ATP binding"/>
    <property type="evidence" value="ECO:0007669"/>
    <property type="project" value="UniProtKB-KW"/>
</dbReference>
<protein>
    <submittedName>
        <fullName evidence="4">L-type lectin-domain containing receptor kinase S.6-like</fullName>
    </submittedName>
</protein>
<dbReference type="GO" id="GO:0030246">
    <property type="term" value="F:carbohydrate binding"/>
    <property type="evidence" value="ECO:0007669"/>
    <property type="project" value="UniProtKB-KW"/>
</dbReference>
<dbReference type="InterPro" id="IPR000719">
    <property type="entry name" value="Prot_kinase_dom"/>
</dbReference>
<evidence type="ECO:0000313" key="4">
    <source>
        <dbReference type="EMBL" id="KAB2603589.1"/>
    </source>
</evidence>
<dbReference type="Proteomes" id="UP000327157">
    <property type="component" value="Chromosome 10"/>
</dbReference>
<evidence type="ECO:0000313" key="5">
    <source>
        <dbReference type="Proteomes" id="UP000327157"/>
    </source>
</evidence>
<keyword evidence="2" id="KW-0067">ATP-binding</keyword>
<dbReference type="Gene3D" id="1.10.510.10">
    <property type="entry name" value="Transferase(Phosphotransferase) domain 1"/>
    <property type="match status" value="1"/>
</dbReference>
<dbReference type="Pfam" id="PF07714">
    <property type="entry name" value="PK_Tyr_Ser-Thr"/>
    <property type="match status" value="1"/>
</dbReference>
<evidence type="ECO:0000256" key="1">
    <source>
        <dbReference type="ARBA" id="ARBA00022741"/>
    </source>
</evidence>
<keyword evidence="1" id="KW-0547">Nucleotide-binding</keyword>
<gene>
    <name evidence="4" type="ORF">D8674_004594</name>
</gene>
<keyword evidence="5" id="KW-1185">Reference proteome</keyword>
<reference evidence="4 5" key="3">
    <citation type="submission" date="2019-11" db="EMBL/GenBank/DDBJ databases">
        <title>A de novo genome assembly of a pear dwarfing rootstock.</title>
        <authorList>
            <person name="Wang F."/>
            <person name="Wang J."/>
            <person name="Li S."/>
            <person name="Zhang Y."/>
            <person name="Fang M."/>
            <person name="Ma L."/>
            <person name="Zhao Y."/>
            <person name="Jiang S."/>
        </authorList>
    </citation>
    <scope>NUCLEOTIDE SEQUENCE [LARGE SCALE GENOMIC DNA]</scope>
    <source>
        <strain evidence="4">S2</strain>
        <tissue evidence="4">Leaf</tissue>
    </source>
</reference>
<keyword evidence="4" id="KW-0808">Transferase</keyword>
<dbReference type="OrthoDB" id="4062651at2759"/>
<dbReference type="GO" id="GO:0004672">
    <property type="term" value="F:protein kinase activity"/>
    <property type="evidence" value="ECO:0007669"/>
    <property type="project" value="InterPro"/>
</dbReference>
<dbReference type="PANTHER" id="PTHR27007">
    <property type="match status" value="1"/>
</dbReference>
<evidence type="ECO:0000259" key="3">
    <source>
        <dbReference type="PROSITE" id="PS50011"/>
    </source>
</evidence>
<reference evidence="5" key="2">
    <citation type="submission" date="2019-10" db="EMBL/GenBank/DDBJ databases">
        <title>A de novo genome assembly of a pear dwarfing rootstock.</title>
        <authorList>
            <person name="Wang F."/>
            <person name="Wang J."/>
            <person name="Li S."/>
            <person name="Zhang Y."/>
            <person name="Fang M."/>
            <person name="Ma L."/>
            <person name="Zhao Y."/>
            <person name="Jiang S."/>
        </authorList>
    </citation>
    <scope>NUCLEOTIDE SEQUENCE [LARGE SCALE GENOMIC DNA]</scope>
</reference>
<dbReference type="InterPro" id="IPR011009">
    <property type="entry name" value="Kinase-like_dom_sf"/>
</dbReference>
<dbReference type="InterPro" id="IPR001245">
    <property type="entry name" value="Ser-Thr/Tyr_kinase_cat_dom"/>
</dbReference>
<organism evidence="4 5">
    <name type="scientific">Pyrus ussuriensis x Pyrus communis</name>
    <dbReference type="NCBI Taxonomy" id="2448454"/>
    <lineage>
        <taxon>Eukaryota</taxon>
        <taxon>Viridiplantae</taxon>
        <taxon>Streptophyta</taxon>
        <taxon>Embryophyta</taxon>
        <taxon>Tracheophyta</taxon>
        <taxon>Spermatophyta</taxon>
        <taxon>Magnoliopsida</taxon>
        <taxon>eudicotyledons</taxon>
        <taxon>Gunneridae</taxon>
        <taxon>Pentapetalae</taxon>
        <taxon>rosids</taxon>
        <taxon>fabids</taxon>
        <taxon>Rosales</taxon>
        <taxon>Rosaceae</taxon>
        <taxon>Amygdaloideae</taxon>
        <taxon>Maleae</taxon>
        <taxon>Pyrus</taxon>
    </lineage>
</organism>
<keyword evidence="4" id="KW-0675">Receptor</keyword>
<comment type="caution">
    <text evidence="4">The sequence shown here is derived from an EMBL/GenBank/DDBJ whole genome shotgun (WGS) entry which is preliminary data.</text>
</comment>
<dbReference type="InterPro" id="IPR050528">
    <property type="entry name" value="L-type_Lectin-RKs"/>
</dbReference>
<proteinExistence type="predicted"/>
<keyword evidence="4" id="KW-0418">Kinase</keyword>
<dbReference type="SUPFAM" id="SSF56112">
    <property type="entry name" value="Protein kinase-like (PK-like)"/>
    <property type="match status" value="1"/>
</dbReference>
<dbReference type="AlphaFoldDB" id="A0A5N5FKC1"/>